<sequence>MAGQMKADLSVLDAMRDSLGKAAGELDEVGSSAPAAPDAGAVTSIMGAALAFLTDNTGDLVVGMRGTGEAVAAARQGYAASDGAAADAYQGH</sequence>
<name>A0ABP6ZXL2_9ACTN</name>
<dbReference type="EMBL" id="BAAAZO010000008">
    <property type="protein sequence ID" value="GAA3621584.1"/>
    <property type="molecule type" value="Genomic_DNA"/>
</dbReference>
<comment type="caution">
    <text evidence="1">The sequence shown here is derived from an EMBL/GenBank/DDBJ whole genome shotgun (WGS) entry which is preliminary data.</text>
</comment>
<reference evidence="2" key="1">
    <citation type="journal article" date="2019" name="Int. J. Syst. Evol. Microbiol.">
        <title>The Global Catalogue of Microorganisms (GCM) 10K type strain sequencing project: providing services to taxonomists for standard genome sequencing and annotation.</title>
        <authorList>
            <consortium name="The Broad Institute Genomics Platform"/>
            <consortium name="The Broad Institute Genome Sequencing Center for Infectious Disease"/>
            <person name="Wu L."/>
            <person name="Ma J."/>
        </authorList>
    </citation>
    <scope>NUCLEOTIDE SEQUENCE [LARGE SCALE GENOMIC DNA]</scope>
    <source>
        <strain evidence="2">JCM 16902</strain>
    </source>
</reference>
<evidence type="ECO:0000313" key="1">
    <source>
        <dbReference type="EMBL" id="GAA3621584.1"/>
    </source>
</evidence>
<proteinExistence type="predicted"/>
<organism evidence="1 2">
    <name type="scientific">Kineosporia mesophila</name>
    <dbReference type="NCBI Taxonomy" id="566012"/>
    <lineage>
        <taxon>Bacteria</taxon>
        <taxon>Bacillati</taxon>
        <taxon>Actinomycetota</taxon>
        <taxon>Actinomycetes</taxon>
        <taxon>Kineosporiales</taxon>
        <taxon>Kineosporiaceae</taxon>
        <taxon>Kineosporia</taxon>
    </lineage>
</organism>
<dbReference type="RefSeq" id="WP_231487060.1">
    <property type="nucleotide sequence ID" value="NZ_BAAAZO010000008.1"/>
</dbReference>
<protein>
    <recommendedName>
        <fullName evidence="3">Excreted virulence factor EspC (Type VII ESX diderm)</fullName>
    </recommendedName>
</protein>
<gene>
    <name evidence="1" type="ORF">GCM10022223_43100</name>
</gene>
<evidence type="ECO:0000313" key="2">
    <source>
        <dbReference type="Proteomes" id="UP001501074"/>
    </source>
</evidence>
<accession>A0ABP6ZXL2</accession>
<evidence type="ECO:0008006" key="3">
    <source>
        <dbReference type="Google" id="ProtNLM"/>
    </source>
</evidence>
<dbReference type="Proteomes" id="UP001501074">
    <property type="component" value="Unassembled WGS sequence"/>
</dbReference>
<keyword evidence="2" id="KW-1185">Reference proteome</keyword>